<dbReference type="Proteomes" id="UP001360560">
    <property type="component" value="Unassembled WGS sequence"/>
</dbReference>
<comment type="caution">
    <text evidence="2">The sequence shown here is derived from an EMBL/GenBank/DDBJ whole genome shotgun (WGS) entry which is preliminary data.</text>
</comment>
<keyword evidence="3" id="KW-1185">Reference proteome</keyword>
<feature type="region of interest" description="Disordered" evidence="1">
    <location>
        <begin position="47"/>
        <end position="66"/>
    </location>
</feature>
<sequence length="66" mass="7523">MTNYISFVYFMALFRGGIYCVSYGSNGAIEVLKYQKYIVYLSVVKGGEEEEGEEEEEEEEEEGLSS</sequence>
<reference evidence="2 3" key="1">
    <citation type="journal article" date="2023" name="Elife">
        <title>Identification of key yeast species and microbe-microbe interactions impacting larval growth of Drosophila in the wild.</title>
        <authorList>
            <person name="Mure A."/>
            <person name="Sugiura Y."/>
            <person name="Maeda R."/>
            <person name="Honda K."/>
            <person name="Sakurai N."/>
            <person name="Takahashi Y."/>
            <person name="Watada M."/>
            <person name="Katoh T."/>
            <person name="Gotoh A."/>
            <person name="Gotoh Y."/>
            <person name="Taniguchi I."/>
            <person name="Nakamura K."/>
            <person name="Hayashi T."/>
            <person name="Katayama T."/>
            <person name="Uemura T."/>
            <person name="Hattori Y."/>
        </authorList>
    </citation>
    <scope>NUCLEOTIDE SEQUENCE [LARGE SCALE GENOMIC DNA]</scope>
    <source>
        <strain evidence="2 3">SC-9</strain>
    </source>
</reference>
<feature type="compositionally biased region" description="Acidic residues" evidence="1">
    <location>
        <begin position="48"/>
        <end position="66"/>
    </location>
</feature>
<dbReference type="EMBL" id="BTFZ01000011">
    <property type="protein sequence ID" value="GMM36911.1"/>
    <property type="molecule type" value="Genomic_DNA"/>
</dbReference>
<evidence type="ECO:0000256" key="1">
    <source>
        <dbReference type="SAM" id="MobiDB-lite"/>
    </source>
</evidence>
<dbReference type="AlphaFoldDB" id="A0AAV5QQB0"/>
<accession>A0AAV5QQB0</accession>
<name>A0AAV5QQB0_9ASCO</name>
<evidence type="ECO:0000313" key="2">
    <source>
        <dbReference type="EMBL" id="GMM36911.1"/>
    </source>
</evidence>
<organism evidence="2 3">
    <name type="scientific">Saccharomycopsis crataegensis</name>
    <dbReference type="NCBI Taxonomy" id="43959"/>
    <lineage>
        <taxon>Eukaryota</taxon>
        <taxon>Fungi</taxon>
        <taxon>Dikarya</taxon>
        <taxon>Ascomycota</taxon>
        <taxon>Saccharomycotina</taxon>
        <taxon>Saccharomycetes</taxon>
        <taxon>Saccharomycopsidaceae</taxon>
        <taxon>Saccharomycopsis</taxon>
    </lineage>
</organism>
<gene>
    <name evidence="2" type="ORF">DASC09_042360</name>
</gene>
<dbReference type="GeneID" id="90074886"/>
<proteinExistence type="predicted"/>
<protein>
    <submittedName>
        <fullName evidence="2">Uncharacterized protein</fullName>
    </submittedName>
</protein>
<evidence type="ECO:0000313" key="3">
    <source>
        <dbReference type="Proteomes" id="UP001360560"/>
    </source>
</evidence>
<dbReference type="RefSeq" id="XP_064853907.1">
    <property type="nucleotide sequence ID" value="XM_064997835.1"/>
</dbReference>